<keyword evidence="1" id="KW-0812">Transmembrane</keyword>
<comment type="caution">
    <text evidence="2">The sequence shown here is derived from an EMBL/GenBank/DDBJ whole genome shotgun (WGS) entry which is preliminary data.</text>
</comment>
<dbReference type="VEuPathDB" id="FungiDB:ACJ73_03127"/>
<sequence>MPRSRVWEILLKRSGNGLLELESELGTATSDSGLFFDIPRTSVRDHLNGPRFSQHGLAIRHVTYDITELFEHELALMREPRKERVKKLTLKADGLFIYAATACGFLAAAASGKLDDLRLDTILSDGVGKTLRNGISIVYTLKS</sequence>
<keyword evidence="3" id="KW-1185">Reference proteome</keyword>
<reference evidence="2 3" key="1">
    <citation type="submission" date="2015-08" db="EMBL/GenBank/DDBJ databases">
        <title>Emmonsia species relationships and genome sequence.</title>
        <authorList>
            <person name="Cuomo C.A."/>
            <person name="Schwartz I.S."/>
            <person name="Kenyon C."/>
            <person name="De Hoog G.S."/>
            <person name="Govender N.P."/>
            <person name="Botha A."/>
            <person name="Moreno L."/>
            <person name="De Vries M."/>
            <person name="Munoz J.F."/>
            <person name="Stielow J.B."/>
        </authorList>
    </citation>
    <scope>NUCLEOTIDE SEQUENCE [LARGE SCALE GENOMIC DNA]</scope>
    <source>
        <strain evidence="2 3">EI222</strain>
    </source>
</reference>
<keyword evidence="1" id="KW-1133">Transmembrane helix</keyword>
<dbReference type="AlphaFoldDB" id="A0A1J9QAN1"/>
<keyword evidence="1" id="KW-0472">Membrane</keyword>
<evidence type="ECO:0000313" key="3">
    <source>
        <dbReference type="Proteomes" id="UP000242791"/>
    </source>
</evidence>
<proteinExistence type="predicted"/>
<evidence type="ECO:0000313" key="2">
    <source>
        <dbReference type="EMBL" id="OJD25504.1"/>
    </source>
</evidence>
<dbReference type="STRING" id="1658174.A0A1J9QAN1"/>
<feature type="transmembrane region" description="Helical" evidence="1">
    <location>
        <begin position="88"/>
        <end position="110"/>
    </location>
</feature>
<accession>A0A1J9QAN1</accession>
<organism evidence="2 3">
    <name type="scientific">Blastomyces percursus</name>
    <dbReference type="NCBI Taxonomy" id="1658174"/>
    <lineage>
        <taxon>Eukaryota</taxon>
        <taxon>Fungi</taxon>
        <taxon>Dikarya</taxon>
        <taxon>Ascomycota</taxon>
        <taxon>Pezizomycotina</taxon>
        <taxon>Eurotiomycetes</taxon>
        <taxon>Eurotiomycetidae</taxon>
        <taxon>Onygenales</taxon>
        <taxon>Ajellomycetaceae</taxon>
        <taxon>Blastomyces</taxon>
    </lineage>
</organism>
<name>A0A1J9QAN1_9EURO</name>
<evidence type="ECO:0000256" key="1">
    <source>
        <dbReference type="SAM" id="Phobius"/>
    </source>
</evidence>
<protein>
    <submittedName>
        <fullName evidence="2">Uncharacterized protein</fullName>
    </submittedName>
</protein>
<dbReference type="EMBL" id="LGTZ01000364">
    <property type="protein sequence ID" value="OJD25504.1"/>
    <property type="molecule type" value="Genomic_DNA"/>
</dbReference>
<dbReference type="Proteomes" id="UP000242791">
    <property type="component" value="Unassembled WGS sequence"/>
</dbReference>
<gene>
    <name evidence="2" type="ORF">ACJ73_03127</name>
</gene>